<dbReference type="CDD" id="cd14014">
    <property type="entry name" value="STKc_PknB_like"/>
    <property type="match status" value="1"/>
</dbReference>
<feature type="domain" description="Protein kinase" evidence="10">
    <location>
        <begin position="9"/>
        <end position="262"/>
    </location>
</feature>
<dbReference type="InterPro" id="IPR008271">
    <property type="entry name" value="Ser/Thr_kinase_AS"/>
</dbReference>
<keyword evidence="5 11" id="KW-0418">Kinase</keyword>
<organism evidence="11 12">
    <name type="scientific">Actinokineospora diospyrosa</name>
    <dbReference type="NCBI Taxonomy" id="103728"/>
    <lineage>
        <taxon>Bacteria</taxon>
        <taxon>Bacillati</taxon>
        <taxon>Actinomycetota</taxon>
        <taxon>Actinomycetes</taxon>
        <taxon>Pseudonocardiales</taxon>
        <taxon>Pseudonocardiaceae</taxon>
        <taxon>Actinokineospora</taxon>
    </lineage>
</organism>
<keyword evidence="9" id="KW-0472">Membrane</keyword>
<evidence type="ECO:0000256" key="7">
    <source>
        <dbReference type="PROSITE-ProRule" id="PRU10141"/>
    </source>
</evidence>
<dbReference type="SUPFAM" id="SSF56112">
    <property type="entry name" value="Protein kinase-like (PK-like)"/>
    <property type="match status" value="1"/>
</dbReference>
<reference evidence="11 12" key="1">
    <citation type="submission" date="2022-06" db="EMBL/GenBank/DDBJ databases">
        <title>Genomic Encyclopedia of Archaeal and Bacterial Type Strains, Phase II (KMG-II): from individual species to whole genera.</title>
        <authorList>
            <person name="Goeker M."/>
        </authorList>
    </citation>
    <scope>NUCLEOTIDE SEQUENCE [LARGE SCALE GENOMIC DNA]</scope>
    <source>
        <strain evidence="11 12">DSM 44255</strain>
    </source>
</reference>
<keyword evidence="9" id="KW-1133">Transmembrane helix</keyword>
<dbReference type="EMBL" id="JAMTCO010000010">
    <property type="protein sequence ID" value="MCP2271920.1"/>
    <property type="molecule type" value="Genomic_DNA"/>
</dbReference>
<evidence type="ECO:0000256" key="6">
    <source>
        <dbReference type="ARBA" id="ARBA00022840"/>
    </source>
</evidence>
<dbReference type="SMART" id="SM00220">
    <property type="entry name" value="S_TKc"/>
    <property type="match status" value="1"/>
</dbReference>
<keyword evidence="2 11" id="KW-0723">Serine/threonine-protein kinase</keyword>
<dbReference type="InterPro" id="IPR011009">
    <property type="entry name" value="Kinase-like_dom_sf"/>
</dbReference>
<evidence type="ECO:0000313" key="12">
    <source>
        <dbReference type="Proteomes" id="UP001205185"/>
    </source>
</evidence>
<evidence type="ECO:0000259" key="10">
    <source>
        <dbReference type="PROSITE" id="PS50011"/>
    </source>
</evidence>
<dbReference type="PROSITE" id="PS00108">
    <property type="entry name" value="PROTEIN_KINASE_ST"/>
    <property type="match status" value="1"/>
</dbReference>
<accession>A0ABT1IH06</accession>
<evidence type="ECO:0000256" key="5">
    <source>
        <dbReference type="ARBA" id="ARBA00022777"/>
    </source>
</evidence>
<keyword evidence="4 7" id="KW-0547">Nucleotide-binding</keyword>
<keyword evidence="3" id="KW-0808">Transferase</keyword>
<dbReference type="GO" id="GO:0004674">
    <property type="term" value="F:protein serine/threonine kinase activity"/>
    <property type="evidence" value="ECO:0007669"/>
    <property type="project" value="UniProtKB-KW"/>
</dbReference>
<dbReference type="Pfam" id="PF00069">
    <property type="entry name" value="Pkinase"/>
    <property type="match status" value="1"/>
</dbReference>
<evidence type="ECO:0000313" key="11">
    <source>
        <dbReference type="EMBL" id="MCP2271920.1"/>
    </source>
</evidence>
<evidence type="ECO:0000256" key="3">
    <source>
        <dbReference type="ARBA" id="ARBA00022679"/>
    </source>
</evidence>
<keyword evidence="9" id="KW-0812">Transmembrane</keyword>
<dbReference type="RefSeq" id="WP_253888868.1">
    <property type="nucleotide sequence ID" value="NZ_BAAAVB010000003.1"/>
</dbReference>
<evidence type="ECO:0000256" key="4">
    <source>
        <dbReference type="ARBA" id="ARBA00022741"/>
    </source>
</evidence>
<dbReference type="InterPro" id="IPR000719">
    <property type="entry name" value="Prot_kinase_dom"/>
</dbReference>
<comment type="caution">
    <text evidence="11">The sequence shown here is derived from an EMBL/GenBank/DDBJ whole genome shotgun (WGS) entry which is preliminary data.</text>
</comment>
<dbReference type="InterPro" id="IPR017441">
    <property type="entry name" value="Protein_kinase_ATP_BS"/>
</dbReference>
<dbReference type="Gene3D" id="3.30.200.20">
    <property type="entry name" value="Phosphorylase Kinase, domain 1"/>
    <property type="match status" value="1"/>
</dbReference>
<keyword evidence="12" id="KW-1185">Reference proteome</keyword>
<dbReference type="PROSITE" id="PS00107">
    <property type="entry name" value="PROTEIN_KINASE_ATP"/>
    <property type="match status" value="1"/>
</dbReference>
<feature type="binding site" evidence="7">
    <location>
        <position position="38"/>
    </location>
    <ligand>
        <name>ATP</name>
        <dbReference type="ChEBI" id="CHEBI:30616"/>
    </ligand>
</feature>
<gene>
    <name evidence="11" type="ORF">LV75_004434</name>
</gene>
<keyword evidence="6 7" id="KW-0067">ATP-binding</keyword>
<name>A0ABT1IH06_9PSEU</name>
<dbReference type="Gene3D" id="1.10.510.10">
    <property type="entry name" value="Transferase(Phosphotransferase) domain 1"/>
    <property type="match status" value="1"/>
</dbReference>
<sequence>MRPPELPGLRLVRFLGSGGFAEVYLYRQAEPKRDVAVKVLRDASLAARFAEEADAMAELGDHPNIAQVFFTGVSADGRSFLVMPYYPRANFAERTRAERIPVTEVIAVGVRIANAVHAAHEVGITHRDIKPANVLVDRLGEPRLADFGIAGRGGASVDGVGVPMSIPWSPPEVLRDGVSTFQSDVYSLGATVWHLLAGRSPFEVVDGDNDADALVHRILHTPARPSGRDDAPPGLEQALLRAMEPDPADRFATAREFALALRAVEQGAGFPGQTTVLPPRPRAKPAPVKPAPAEEATVHPVEPNGSTKALSIPTYVDPPPAVQPVIPPRSSWSTPPPPPPIHTVASDTVNEERGRPWVAITLGAAAFLAAVTTGVVLLSTGAAEQPAPRGPVDPGVRDQDAGGIAAPPGKPVVTATRIDPTTLRFTWTYSAPLGTDSFLWRTEDRSRTATATAPTVDIAAPAGTPVCLEVKVVRADGSSASAVFSPPGCGR</sequence>
<feature type="transmembrane region" description="Helical" evidence="9">
    <location>
        <begin position="357"/>
        <end position="379"/>
    </location>
</feature>
<dbReference type="PANTHER" id="PTHR43289:SF6">
    <property type="entry name" value="SERINE_THREONINE-PROTEIN KINASE NEKL-3"/>
    <property type="match status" value="1"/>
</dbReference>
<evidence type="ECO:0000256" key="2">
    <source>
        <dbReference type="ARBA" id="ARBA00022527"/>
    </source>
</evidence>
<feature type="region of interest" description="Disordered" evidence="8">
    <location>
        <begin position="270"/>
        <end position="304"/>
    </location>
</feature>
<evidence type="ECO:0000256" key="8">
    <source>
        <dbReference type="SAM" id="MobiDB-lite"/>
    </source>
</evidence>
<dbReference type="EC" id="2.7.11.1" evidence="1"/>
<proteinExistence type="predicted"/>
<evidence type="ECO:0000256" key="9">
    <source>
        <dbReference type="SAM" id="Phobius"/>
    </source>
</evidence>
<dbReference type="PROSITE" id="PS50011">
    <property type="entry name" value="PROTEIN_KINASE_DOM"/>
    <property type="match status" value="1"/>
</dbReference>
<dbReference type="Proteomes" id="UP001205185">
    <property type="component" value="Unassembled WGS sequence"/>
</dbReference>
<dbReference type="PANTHER" id="PTHR43289">
    <property type="entry name" value="MITOGEN-ACTIVATED PROTEIN KINASE KINASE KINASE 20-RELATED"/>
    <property type="match status" value="1"/>
</dbReference>
<protein>
    <recommendedName>
        <fullName evidence="1">non-specific serine/threonine protein kinase</fullName>
        <ecNumber evidence="1">2.7.11.1</ecNumber>
    </recommendedName>
</protein>
<evidence type="ECO:0000256" key="1">
    <source>
        <dbReference type="ARBA" id="ARBA00012513"/>
    </source>
</evidence>